<evidence type="ECO:0000313" key="2">
    <source>
        <dbReference type="EMBL" id="PHT51174.1"/>
    </source>
</evidence>
<feature type="domain" description="FBD" evidence="1">
    <location>
        <begin position="143"/>
        <end position="174"/>
    </location>
</feature>
<dbReference type="PANTHER" id="PTHR34145:SF28">
    <property type="entry name" value="F-BOX DOMAIN-CONTAINING PROTEIN"/>
    <property type="match status" value="1"/>
</dbReference>
<dbReference type="EMBL" id="MLFT02000004">
    <property type="protein sequence ID" value="PHT51174.1"/>
    <property type="molecule type" value="Genomic_DNA"/>
</dbReference>
<dbReference type="InterPro" id="IPR053772">
    <property type="entry name" value="At1g61320/At1g61330-like"/>
</dbReference>
<evidence type="ECO:0000259" key="1">
    <source>
        <dbReference type="Pfam" id="PF08387"/>
    </source>
</evidence>
<proteinExistence type="predicted"/>
<dbReference type="Proteomes" id="UP000224567">
    <property type="component" value="Unassembled WGS sequence"/>
</dbReference>
<dbReference type="OrthoDB" id="1932213at2759"/>
<accession>A0A2G2X110</accession>
<dbReference type="InterPro" id="IPR006566">
    <property type="entry name" value="FBD"/>
</dbReference>
<reference evidence="3" key="2">
    <citation type="journal article" date="2017" name="J. Anim. Genet.">
        <title>Multiple reference genome sequences of hot pepper reveal the massive evolution of plant disease resistance genes by retroduplication.</title>
        <authorList>
            <person name="Kim S."/>
            <person name="Park J."/>
            <person name="Yeom S.-I."/>
            <person name="Kim Y.-M."/>
            <person name="Seo E."/>
            <person name="Kim K.-T."/>
            <person name="Kim M.-S."/>
            <person name="Lee J.M."/>
            <person name="Cheong K."/>
            <person name="Shin H.-S."/>
            <person name="Kim S.-B."/>
            <person name="Han K."/>
            <person name="Lee J."/>
            <person name="Park M."/>
            <person name="Lee H.-A."/>
            <person name="Lee H.-Y."/>
            <person name="Lee Y."/>
            <person name="Oh S."/>
            <person name="Lee J.H."/>
            <person name="Choi E."/>
            <person name="Choi E."/>
            <person name="Lee S.E."/>
            <person name="Jeon J."/>
            <person name="Kim H."/>
            <person name="Choi G."/>
            <person name="Song H."/>
            <person name="Lee J."/>
            <person name="Lee S.-C."/>
            <person name="Kwon J.-K."/>
            <person name="Lee H.-Y."/>
            <person name="Koo N."/>
            <person name="Hong Y."/>
            <person name="Kim R.W."/>
            <person name="Kang W.-H."/>
            <person name="Huh J.H."/>
            <person name="Kang B.-C."/>
            <person name="Yang T.-J."/>
            <person name="Lee Y.-H."/>
            <person name="Bennetzen J.L."/>
            <person name="Choi D."/>
        </authorList>
    </citation>
    <scope>NUCLEOTIDE SEQUENCE [LARGE SCALE GENOMIC DNA]</scope>
    <source>
        <strain evidence="3">cv. PBC81</strain>
    </source>
</reference>
<gene>
    <name evidence="2" type="ORF">CQW23_10921</name>
</gene>
<reference evidence="2 3" key="1">
    <citation type="journal article" date="2017" name="Genome Biol.">
        <title>New reference genome sequences of hot pepper reveal the massive evolution of plant disease-resistance genes by retroduplication.</title>
        <authorList>
            <person name="Kim S."/>
            <person name="Park J."/>
            <person name="Yeom S.I."/>
            <person name="Kim Y.M."/>
            <person name="Seo E."/>
            <person name="Kim K.T."/>
            <person name="Kim M.S."/>
            <person name="Lee J.M."/>
            <person name="Cheong K."/>
            <person name="Shin H.S."/>
            <person name="Kim S.B."/>
            <person name="Han K."/>
            <person name="Lee J."/>
            <person name="Park M."/>
            <person name="Lee H.A."/>
            <person name="Lee H.Y."/>
            <person name="Lee Y."/>
            <person name="Oh S."/>
            <person name="Lee J.H."/>
            <person name="Choi E."/>
            <person name="Choi E."/>
            <person name="Lee S.E."/>
            <person name="Jeon J."/>
            <person name="Kim H."/>
            <person name="Choi G."/>
            <person name="Song H."/>
            <person name="Lee J."/>
            <person name="Lee S.C."/>
            <person name="Kwon J.K."/>
            <person name="Lee H.Y."/>
            <person name="Koo N."/>
            <person name="Hong Y."/>
            <person name="Kim R.W."/>
            <person name="Kang W.H."/>
            <person name="Huh J.H."/>
            <person name="Kang B.C."/>
            <person name="Yang T.J."/>
            <person name="Lee Y.H."/>
            <person name="Bennetzen J.L."/>
            <person name="Choi D."/>
        </authorList>
    </citation>
    <scope>NUCLEOTIDE SEQUENCE [LARGE SCALE GENOMIC DNA]</scope>
    <source>
        <strain evidence="3">cv. PBC81</strain>
    </source>
</reference>
<sequence length="190" mass="21177">MVLSSPKVRFSKLMTVGLRGVTLTSGHLEGILSSCSNLKKLTIEDSKLPYKLRLAGTVTTVVILECVGGKGIDLRAAYLRPLECKIKNDMRFFFYAGKCNGLSSATRTYLVIVQEKEICLVSKTSRIRRSTRPPPSPTCHAELKQVRYGGFYGPKAEMDFVLYILRSATVLEQMFLSPRYKDYFCSAGGN</sequence>
<protein>
    <recommendedName>
        <fullName evidence="1">FBD domain-containing protein</fullName>
    </recommendedName>
</protein>
<keyword evidence="3" id="KW-1185">Reference proteome</keyword>
<comment type="caution">
    <text evidence="2">The sequence shown here is derived from an EMBL/GenBank/DDBJ whole genome shotgun (WGS) entry which is preliminary data.</text>
</comment>
<name>A0A2G2X110_CAPBA</name>
<dbReference type="AlphaFoldDB" id="A0A2G2X110"/>
<organism evidence="2 3">
    <name type="scientific">Capsicum baccatum</name>
    <name type="common">Peruvian pepper</name>
    <dbReference type="NCBI Taxonomy" id="33114"/>
    <lineage>
        <taxon>Eukaryota</taxon>
        <taxon>Viridiplantae</taxon>
        <taxon>Streptophyta</taxon>
        <taxon>Embryophyta</taxon>
        <taxon>Tracheophyta</taxon>
        <taxon>Spermatophyta</taxon>
        <taxon>Magnoliopsida</taxon>
        <taxon>eudicotyledons</taxon>
        <taxon>Gunneridae</taxon>
        <taxon>Pentapetalae</taxon>
        <taxon>asterids</taxon>
        <taxon>lamiids</taxon>
        <taxon>Solanales</taxon>
        <taxon>Solanaceae</taxon>
        <taxon>Solanoideae</taxon>
        <taxon>Capsiceae</taxon>
        <taxon>Capsicum</taxon>
    </lineage>
</organism>
<dbReference type="Pfam" id="PF08387">
    <property type="entry name" value="FBD"/>
    <property type="match status" value="1"/>
</dbReference>
<evidence type="ECO:0000313" key="3">
    <source>
        <dbReference type="Proteomes" id="UP000224567"/>
    </source>
</evidence>
<dbReference type="PANTHER" id="PTHR34145">
    <property type="entry name" value="OS02G0105600 PROTEIN"/>
    <property type="match status" value="1"/>
</dbReference>